<organism evidence="32 33">
    <name type="scientific">Amorphus orientalis</name>
    <dbReference type="NCBI Taxonomy" id="649198"/>
    <lineage>
        <taxon>Bacteria</taxon>
        <taxon>Pseudomonadati</taxon>
        <taxon>Pseudomonadota</taxon>
        <taxon>Alphaproteobacteria</taxon>
        <taxon>Hyphomicrobiales</taxon>
        <taxon>Amorphaceae</taxon>
        <taxon>Amorphus</taxon>
    </lineage>
</organism>
<evidence type="ECO:0000256" key="5">
    <source>
        <dbReference type="ARBA" id="ARBA00012448"/>
    </source>
</evidence>
<dbReference type="GO" id="GO:0008955">
    <property type="term" value="F:peptidoglycan glycosyltransferase activity"/>
    <property type="evidence" value="ECO:0007669"/>
    <property type="project" value="UniProtKB-EC"/>
</dbReference>
<comment type="pathway">
    <text evidence="26">Glycan biosynthesis.</text>
</comment>
<evidence type="ECO:0000256" key="17">
    <source>
        <dbReference type="ARBA" id="ARBA00022984"/>
    </source>
</evidence>
<keyword evidence="33" id="KW-1185">Reference proteome</keyword>
<keyword evidence="21" id="KW-0511">Multifunctional enzyme</keyword>
<dbReference type="PANTHER" id="PTHR32282">
    <property type="entry name" value="BINDING PROTEIN TRANSPEPTIDASE, PUTATIVE-RELATED"/>
    <property type="match status" value="1"/>
</dbReference>
<evidence type="ECO:0000256" key="4">
    <source>
        <dbReference type="ARBA" id="ARBA00007739"/>
    </source>
</evidence>
<keyword evidence="17" id="KW-0573">Peptidoglycan synthesis</keyword>
<evidence type="ECO:0000259" key="31">
    <source>
        <dbReference type="Pfam" id="PF17092"/>
    </source>
</evidence>
<evidence type="ECO:0000256" key="25">
    <source>
        <dbReference type="ARBA" id="ARBA00049902"/>
    </source>
</evidence>
<dbReference type="InterPro" id="IPR001460">
    <property type="entry name" value="PCN-bd_Tpept"/>
</dbReference>
<dbReference type="Pfam" id="PF00912">
    <property type="entry name" value="Transgly"/>
    <property type="match status" value="1"/>
</dbReference>
<accession>A0AAE3VT34</accession>
<feature type="domain" description="Glycosyl transferase family 51" evidence="30">
    <location>
        <begin position="84"/>
        <end position="261"/>
    </location>
</feature>
<dbReference type="GO" id="GO:0009252">
    <property type="term" value="P:peptidoglycan biosynthetic process"/>
    <property type="evidence" value="ECO:0007669"/>
    <property type="project" value="UniProtKB-KW"/>
</dbReference>
<dbReference type="Pfam" id="PF17092">
    <property type="entry name" value="PCB_OB"/>
    <property type="match status" value="1"/>
</dbReference>
<comment type="catalytic activity">
    <reaction evidence="25">
        <text>[GlcNAc-(1-&gt;4)-Mur2Ac(oyl-L-Ala-gamma-D-Glu-L-Lys-D-Ala-D-Ala)](n)-di-trans,octa-cis-undecaprenyl diphosphate + beta-D-GlcNAc-(1-&gt;4)-Mur2Ac(oyl-L-Ala-gamma-D-Glu-L-Lys-D-Ala-D-Ala)-di-trans,octa-cis-undecaprenyl diphosphate = [GlcNAc-(1-&gt;4)-Mur2Ac(oyl-L-Ala-gamma-D-Glu-L-Lys-D-Ala-D-Ala)](n+1)-di-trans,octa-cis-undecaprenyl diphosphate + di-trans,octa-cis-undecaprenyl diphosphate + H(+)</text>
        <dbReference type="Rhea" id="RHEA:23708"/>
        <dbReference type="Rhea" id="RHEA-COMP:9602"/>
        <dbReference type="Rhea" id="RHEA-COMP:9603"/>
        <dbReference type="ChEBI" id="CHEBI:15378"/>
        <dbReference type="ChEBI" id="CHEBI:58405"/>
        <dbReference type="ChEBI" id="CHEBI:60033"/>
        <dbReference type="ChEBI" id="CHEBI:78435"/>
        <dbReference type="EC" id="2.4.99.28"/>
    </reaction>
</comment>
<dbReference type="GO" id="GO:0046677">
    <property type="term" value="P:response to antibiotic"/>
    <property type="evidence" value="ECO:0007669"/>
    <property type="project" value="UniProtKB-KW"/>
</dbReference>
<keyword evidence="10" id="KW-0645">Protease</keyword>
<evidence type="ECO:0000313" key="33">
    <source>
        <dbReference type="Proteomes" id="UP001229244"/>
    </source>
</evidence>
<evidence type="ECO:0000256" key="13">
    <source>
        <dbReference type="ARBA" id="ARBA00022692"/>
    </source>
</evidence>
<evidence type="ECO:0000256" key="19">
    <source>
        <dbReference type="ARBA" id="ARBA00023136"/>
    </source>
</evidence>
<dbReference type="FunFam" id="1.10.3810.10:FF:000003">
    <property type="entry name" value="Penicillin-binding protein 1a"/>
    <property type="match status" value="1"/>
</dbReference>
<keyword evidence="13 28" id="KW-0812">Transmembrane</keyword>
<dbReference type="FunFam" id="3.40.710.10:FF:000041">
    <property type="entry name" value="Penicillin-binding protein 1A"/>
    <property type="match status" value="1"/>
</dbReference>
<evidence type="ECO:0000256" key="10">
    <source>
        <dbReference type="ARBA" id="ARBA00022670"/>
    </source>
</evidence>
<dbReference type="NCBIfam" id="TIGR02074">
    <property type="entry name" value="PBP_1a_fam"/>
    <property type="match status" value="1"/>
</dbReference>
<evidence type="ECO:0000256" key="11">
    <source>
        <dbReference type="ARBA" id="ARBA00022676"/>
    </source>
</evidence>
<evidence type="ECO:0000256" key="14">
    <source>
        <dbReference type="ARBA" id="ARBA00022801"/>
    </source>
</evidence>
<evidence type="ECO:0000256" key="1">
    <source>
        <dbReference type="ARBA" id="ARBA00004249"/>
    </source>
</evidence>
<evidence type="ECO:0000256" key="20">
    <source>
        <dbReference type="ARBA" id="ARBA00023251"/>
    </source>
</evidence>
<evidence type="ECO:0000256" key="9">
    <source>
        <dbReference type="ARBA" id="ARBA00022645"/>
    </source>
</evidence>
<name>A0AAE3VT34_9HYPH</name>
<feature type="transmembrane region" description="Helical" evidence="28">
    <location>
        <begin position="33"/>
        <end position="56"/>
    </location>
</feature>
<dbReference type="Gene3D" id="3.40.710.10">
    <property type="entry name" value="DD-peptidase/beta-lactamase superfamily"/>
    <property type="match status" value="2"/>
</dbReference>
<keyword evidence="14 32" id="KW-0378">Hydrolase</keyword>
<dbReference type="Proteomes" id="UP001229244">
    <property type="component" value="Unassembled WGS sequence"/>
</dbReference>
<evidence type="ECO:0000313" key="32">
    <source>
        <dbReference type="EMBL" id="MDQ0317707.1"/>
    </source>
</evidence>
<evidence type="ECO:0000256" key="22">
    <source>
        <dbReference type="ARBA" id="ARBA00023316"/>
    </source>
</evidence>
<gene>
    <name evidence="32" type="ORF">J2S73_004193</name>
</gene>
<sequence>MTGVDVSGGAMTAPDLPSGGVEYVTMRFLVNTVGYLFGIGVILGLIAAGAVGYYVYKMSEDLPEYTQLRNYEPPVMTRIHATDGSLVAEYARERRLFLPIQAIPAIIKEAFLSAEDKNFYVHNGVDVGGIMRAAVTNFRNRGTGRRPVGASTITQQVAKNFLLTNEVSIERKIKEAILALRMEQAYTKDRILELYLNEIYLGLGAYGVAAAALVYFDKSVHELTLAEVAYLAALPKAPNNYNPFREPARAIERRNWVLDRMLENDFITPEEAEQAKNEPLKVTPRELGSHLFAADYFAEEVRRQLADMYGEKGLYDGGLSVRTTLDPEMQIMARNALMNGLMDFDVSRGGWRGPVTTVELDGGADWGAKVGQIEAYSDLPEWRLAVVLSVDGNEAQIGLQPPRLASGALSIERQRGRVPFSETAWKRIQHGPERGQDYARFTSARNMTDLVQRGDVVYVEKVEDAEADNVWRLRQIPEVSGGLVAMDPHTGRVLAMVGGFSYAESEFNRATQARRQPGSSFKPFVYATALDNGYTPASVVLDGPIEIDPGPGQPVWRPKNYGGKFAGPSTLRYGIERSRNVMTVRLAKDMGMPLIVEYARRFGIYDQLKPFLPMALGAGETTVMRMVGAYSIIANSGQKVTPTLIDRIQDRYGRTIYRHDDRVCQGCVAEEWHNQPDPTIIDESEYVLDPMTAYQITSMMEGVVQRGTATRVRAVGKPIAGKTGTTNDERDAWFVGFTPDLVAGVYVGFDNPRPMGRGATGGQIAAPIFIDFMKEALADTPGVEFRVPEGIKLVPVNRSTGQPASGGGPGVILEAFKPGTAPGDTYSVIGLNTDGKSSRGSVTRESERAVLSGTGGLY</sequence>
<evidence type="ECO:0000256" key="21">
    <source>
        <dbReference type="ARBA" id="ARBA00023268"/>
    </source>
</evidence>
<dbReference type="Gene3D" id="1.10.3810.10">
    <property type="entry name" value="Biosynthetic peptidoglycan transglycosylase-like"/>
    <property type="match status" value="1"/>
</dbReference>
<evidence type="ECO:0000256" key="23">
    <source>
        <dbReference type="ARBA" id="ARBA00034000"/>
    </source>
</evidence>
<evidence type="ECO:0000256" key="7">
    <source>
        <dbReference type="ARBA" id="ARBA00022475"/>
    </source>
</evidence>
<dbReference type="GO" id="GO:0071555">
    <property type="term" value="P:cell wall organization"/>
    <property type="evidence" value="ECO:0007669"/>
    <property type="project" value="UniProtKB-KW"/>
</dbReference>
<evidence type="ECO:0000256" key="18">
    <source>
        <dbReference type="ARBA" id="ARBA00022989"/>
    </source>
</evidence>
<feature type="region of interest" description="Disordered" evidence="27">
    <location>
        <begin position="834"/>
        <end position="858"/>
    </location>
</feature>
<evidence type="ECO:0000256" key="3">
    <source>
        <dbReference type="ARBA" id="ARBA00007090"/>
    </source>
</evidence>
<dbReference type="SUPFAM" id="SSF53955">
    <property type="entry name" value="Lysozyme-like"/>
    <property type="match status" value="1"/>
</dbReference>
<reference evidence="32" key="1">
    <citation type="submission" date="2023-07" db="EMBL/GenBank/DDBJ databases">
        <title>Genomic Encyclopedia of Type Strains, Phase IV (KMG-IV): sequencing the most valuable type-strain genomes for metagenomic binning, comparative biology and taxonomic classification.</title>
        <authorList>
            <person name="Goeker M."/>
        </authorList>
    </citation>
    <scope>NUCLEOTIDE SEQUENCE</scope>
    <source>
        <strain evidence="32">DSM 21202</strain>
    </source>
</reference>
<keyword evidence="7" id="KW-1003">Cell membrane</keyword>
<evidence type="ECO:0000256" key="6">
    <source>
        <dbReference type="ARBA" id="ARBA00018638"/>
    </source>
</evidence>
<comment type="caution">
    <text evidence="32">The sequence shown here is derived from an EMBL/GenBank/DDBJ whole genome shotgun (WGS) entry which is preliminary data.</text>
</comment>
<dbReference type="PANTHER" id="PTHR32282:SF27">
    <property type="entry name" value="PENICILLIN-BINDING PROTEIN 1A"/>
    <property type="match status" value="1"/>
</dbReference>
<keyword evidence="18 28" id="KW-1133">Transmembrane helix</keyword>
<keyword evidence="19 28" id="KW-0472">Membrane</keyword>
<dbReference type="Pfam" id="PF00905">
    <property type="entry name" value="Transpeptidase"/>
    <property type="match status" value="1"/>
</dbReference>
<dbReference type="GO" id="GO:0030288">
    <property type="term" value="C:outer membrane-bounded periplasmic space"/>
    <property type="evidence" value="ECO:0007669"/>
    <property type="project" value="TreeGrafter"/>
</dbReference>
<keyword evidence="15" id="KW-0133">Cell shape</keyword>
<evidence type="ECO:0000256" key="8">
    <source>
        <dbReference type="ARBA" id="ARBA00022519"/>
    </source>
</evidence>
<evidence type="ECO:0000256" key="12">
    <source>
        <dbReference type="ARBA" id="ARBA00022679"/>
    </source>
</evidence>
<evidence type="ECO:0000259" key="30">
    <source>
        <dbReference type="Pfam" id="PF00912"/>
    </source>
</evidence>
<dbReference type="GO" id="GO:0005886">
    <property type="term" value="C:plasma membrane"/>
    <property type="evidence" value="ECO:0007669"/>
    <property type="project" value="UniProtKB-SubCell"/>
</dbReference>
<feature type="domain" description="Penicillin-binding protein transpeptidase" evidence="29">
    <location>
        <begin position="481"/>
        <end position="774"/>
    </location>
</feature>
<dbReference type="EC" id="3.4.16.4" evidence="5"/>
<dbReference type="EMBL" id="JAUSUL010000007">
    <property type="protein sequence ID" value="MDQ0317707.1"/>
    <property type="molecule type" value="Genomic_DNA"/>
</dbReference>
<keyword evidence="11 32" id="KW-0328">Glycosyltransferase</keyword>
<evidence type="ECO:0000259" key="29">
    <source>
        <dbReference type="Pfam" id="PF00905"/>
    </source>
</evidence>
<dbReference type="InterPro" id="IPR050396">
    <property type="entry name" value="Glycosyltr_51/Transpeptidase"/>
</dbReference>
<comment type="similarity">
    <text evidence="3">In the C-terminal section; belongs to the transpeptidase family.</text>
</comment>
<evidence type="ECO:0000256" key="24">
    <source>
        <dbReference type="ARBA" id="ARBA00044770"/>
    </source>
</evidence>
<comment type="catalytic activity">
    <reaction evidence="23">
        <text>Preferential cleavage: (Ac)2-L-Lys-D-Ala-|-D-Ala. Also transpeptidation of peptidyl-alanyl moieties that are N-acyl substituents of D-alanine.</text>
        <dbReference type="EC" id="3.4.16.4"/>
    </reaction>
</comment>
<dbReference type="GO" id="GO:0009002">
    <property type="term" value="F:serine-type D-Ala-D-Ala carboxypeptidase activity"/>
    <property type="evidence" value="ECO:0007669"/>
    <property type="project" value="UniProtKB-EC"/>
</dbReference>
<dbReference type="EC" id="2.4.99.28" evidence="24"/>
<dbReference type="InterPro" id="IPR023346">
    <property type="entry name" value="Lysozyme-like_dom_sf"/>
</dbReference>
<keyword evidence="9" id="KW-0121">Carboxypeptidase</keyword>
<comment type="pathway">
    <text evidence="2">Cell wall biogenesis; peptidoglycan biosynthesis.</text>
</comment>
<keyword evidence="20" id="KW-0046">Antibiotic resistance</keyword>
<feature type="domain" description="Penicillin-binding protein OB-like" evidence="31">
    <location>
        <begin position="351"/>
        <end position="479"/>
    </location>
</feature>
<dbReference type="GO" id="GO:0008658">
    <property type="term" value="F:penicillin binding"/>
    <property type="evidence" value="ECO:0007669"/>
    <property type="project" value="InterPro"/>
</dbReference>
<dbReference type="InterPro" id="IPR036950">
    <property type="entry name" value="PBP_transglycosylase"/>
</dbReference>
<keyword evidence="8" id="KW-0997">Cell inner membrane</keyword>
<dbReference type="AlphaFoldDB" id="A0AAE3VT34"/>
<comment type="similarity">
    <text evidence="4">In the N-terminal section; belongs to the glycosyltransferase 51 family.</text>
</comment>
<proteinExistence type="inferred from homology"/>
<keyword evidence="12 32" id="KW-0808">Transferase</keyword>
<feature type="transmembrane region" description="Helical" evidence="28">
    <location>
        <begin position="194"/>
        <end position="216"/>
    </location>
</feature>
<evidence type="ECO:0000256" key="15">
    <source>
        <dbReference type="ARBA" id="ARBA00022960"/>
    </source>
</evidence>
<protein>
    <recommendedName>
        <fullName evidence="6">Penicillin-binding protein 1A</fullName>
        <ecNumber evidence="24">2.4.99.28</ecNumber>
        <ecNumber evidence="5">3.4.16.4</ecNumber>
    </recommendedName>
</protein>
<evidence type="ECO:0000256" key="2">
    <source>
        <dbReference type="ARBA" id="ARBA00004752"/>
    </source>
</evidence>
<evidence type="ECO:0000256" key="26">
    <source>
        <dbReference type="ARBA" id="ARBA00060592"/>
    </source>
</evidence>
<dbReference type="InterPro" id="IPR012338">
    <property type="entry name" value="Beta-lactam/transpept-like"/>
</dbReference>
<dbReference type="GO" id="GO:0008360">
    <property type="term" value="P:regulation of cell shape"/>
    <property type="evidence" value="ECO:0007669"/>
    <property type="project" value="UniProtKB-KW"/>
</dbReference>
<dbReference type="InterPro" id="IPR001264">
    <property type="entry name" value="Glyco_trans_51"/>
</dbReference>
<dbReference type="SUPFAM" id="SSF56601">
    <property type="entry name" value="beta-lactamase/transpeptidase-like"/>
    <property type="match status" value="1"/>
</dbReference>
<keyword evidence="22" id="KW-0961">Cell wall biogenesis/degradation</keyword>
<dbReference type="GO" id="GO:0006508">
    <property type="term" value="P:proteolysis"/>
    <property type="evidence" value="ECO:0007669"/>
    <property type="project" value="UniProtKB-KW"/>
</dbReference>
<keyword evidence="16" id="KW-0735">Signal-anchor</keyword>
<comment type="subcellular location">
    <subcellularLocation>
        <location evidence="1">Cell inner membrane</location>
        <topology evidence="1">Single-pass type II membrane protein</topology>
    </subcellularLocation>
</comment>
<dbReference type="InterPro" id="IPR031376">
    <property type="entry name" value="PCB_OB"/>
</dbReference>
<evidence type="ECO:0000256" key="28">
    <source>
        <dbReference type="SAM" id="Phobius"/>
    </source>
</evidence>
<evidence type="ECO:0000256" key="16">
    <source>
        <dbReference type="ARBA" id="ARBA00022968"/>
    </source>
</evidence>
<evidence type="ECO:0000256" key="27">
    <source>
        <dbReference type="SAM" id="MobiDB-lite"/>
    </source>
</evidence>